<accession>A0A6J4Q9L0</accession>
<proteinExistence type="predicted"/>
<dbReference type="AlphaFoldDB" id="A0A6J4Q9L0"/>
<evidence type="ECO:0000313" key="1">
    <source>
        <dbReference type="EMBL" id="CAA9436876.1"/>
    </source>
</evidence>
<dbReference type="EMBL" id="CADCUS010000514">
    <property type="protein sequence ID" value="CAA9436876.1"/>
    <property type="molecule type" value="Genomic_DNA"/>
</dbReference>
<organism evidence="1">
    <name type="scientific">uncultured Pseudonocardia sp</name>
    <dbReference type="NCBI Taxonomy" id="211455"/>
    <lineage>
        <taxon>Bacteria</taxon>
        <taxon>Bacillati</taxon>
        <taxon>Actinomycetota</taxon>
        <taxon>Actinomycetes</taxon>
        <taxon>Pseudonocardiales</taxon>
        <taxon>Pseudonocardiaceae</taxon>
        <taxon>Pseudonocardia</taxon>
        <taxon>environmental samples</taxon>
    </lineage>
</organism>
<reference evidence="1" key="1">
    <citation type="submission" date="2020-02" db="EMBL/GenBank/DDBJ databases">
        <authorList>
            <person name="Meier V. D."/>
        </authorList>
    </citation>
    <scope>NUCLEOTIDE SEQUENCE</scope>
    <source>
        <strain evidence="1">AVDCRST_MAG66</strain>
    </source>
</reference>
<protein>
    <submittedName>
        <fullName evidence="1">Uncharacterized protein</fullName>
    </submittedName>
</protein>
<sequence>MLLLLVIAAMLATGGVVEPALLVLVAGLLVPGRAARCRGRSELLERDSGPSRPAVER</sequence>
<gene>
    <name evidence="1" type="ORF">AVDCRST_MAG66-3684</name>
</gene>
<name>A0A6J4Q9L0_9PSEU</name>